<gene>
    <name evidence="1" type="ORF">P8936_15180</name>
</gene>
<sequence>METLTGPDLPASMVLSHTFSAGSALLKPILRWENQVRLFAELQTHYCDLYMDLKCLCEDIAAAQNLGSKHNALFEHYRNSFKALERKEPAQNDVKTRRLEIRVNEEIKINNCWFPREE</sequence>
<proteinExistence type="predicted"/>
<evidence type="ECO:0000313" key="1">
    <source>
        <dbReference type="EMBL" id="XBH13020.1"/>
    </source>
</evidence>
<dbReference type="RefSeq" id="WP_348269677.1">
    <property type="nucleotide sequence ID" value="NZ_CP121195.1"/>
</dbReference>
<reference evidence="1" key="1">
    <citation type="submission" date="2023-03" db="EMBL/GenBank/DDBJ databases">
        <title>Edaphobacter sp.</title>
        <authorList>
            <person name="Huber K.J."/>
            <person name="Papendorf J."/>
            <person name="Pilke C."/>
            <person name="Bunk B."/>
            <person name="Sproeer C."/>
            <person name="Pester M."/>
        </authorList>
    </citation>
    <scope>NUCLEOTIDE SEQUENCE</scope>
    <source>
        <strain evidence="1">DSM 109920</strain>
    </source>
</reference>
<protein>
    <submittedName>
        <fullName evidence="1">Uncharacterized protein</fullName>
    </submittedName>
</protein>
<name>A0AAU7D6P4_9BACT</name>
<organism evidence="1">
    <name type="scientific">Edaphobacter paludis</name>
    <dbReference type="NCBI Taxonomy" id="3035702"/>
    <lineage>
        <taxon>Bacteria</taxon>
        <taxon>Pseudomonadati</taxon>
        <taxon>Acidobacteriota</taxon>
        <taxon>Terriglobia</taxon>
        <taxon>Terriglobales</taxon>
        <taxon>Acidobacteriaceae</taxon>
        <taxon>Edaphobacter</taxon>
    </lineage>
</organism>
<accession>A0AAU7D6P4</accession>
<dbReference type="AlphaFoldDB" id="A0AAU7D6P4"/>
<dbReference type="EMBL" id="CP121195">
    <property type="protein sequence ID" value="XBH13020.1"/>
    <property type="molecule type" value="Genomic_DNA"/>
</dbReference>